<dbReference type="RefSeq" id="WP_155955270.1">
    <property type="nucleotide sequence ID" value="NZ_JAEMUK010000012.1"/>
</dbReference>
<accession>A0A8I1GA25</accession>
<dbReference type="AlphaFoldDB" id="A0A8I1GA25"/>
<sequence length="59" mass="6633">MFGWFAHAVGKSIVAEAFGKLVSPHYFLVDHPRYVTGQFNAHMAGCLFLLILCRYACRA</sequence>
<keyword evidence="1" id="KW-0472">Membrane</keyword>
<keyword evidence="1" id="KW-1133">Transmembrane helix</keyword>
<dbReference type="EMBL" id="JAEMUK010000012">
    <property type="protein sequence ID" value="MBJ7543302.1"/>
    <property type="molecule type" value="Genomic_DNA"/>
</dbReference>
<evidence type="ECO:0000313" key="3">
    <source>
        <dbReference type="Proteomes" id="UP000623250"/>
    </source>
</evidence>
<name>A0A8I1GA25_9HYPH</name>
<reference evidence="2 3" key="1">
    <citation type="submission" date="2020-12" db="EMBL/GenBank/DDBJ databases">
        <title>Revised draft genomes of Rhodomicrobium vannielii ATCC 17100 and Rhodomicrobium udaipurense JA643.</title>
        <authorList>
            <person name="Conners E.M."/>
            <person name="Davenport E.J."/>
            <person name="Bose A."/>
        </authorList>
    </citation>
    <scope>NUCLEOTIDE SEQUENCE [LARGE SCALE GENOMIC DNA]</scope>
    <source>
        <strain evidence="2 3">JA643</strain>
    </source>
</reference>
<feature type="transmembrane region" description="Helical" evidence="1">
    <location>
        <begin position="39"/>
        <end position="57"/>
    </location>
</feature>
<protein>
    <submittedName>
        <fullName evidence="2">Uncharacterized protein</fullName>
    </submittedName>
</protein>
<gene>
    <name evidence="2" type="ORF">JDN41_07010</name>
</gene>
<comment type="caution">
    <text evidence="2">The sequence shown here is derived from an EMBL/GenBank/DDBJ whole genome shotgun (WGS) entry which is preliminary data.</text>
</comment>
<organism evidence="2 3">
    <name type="scientific">Rhodomicrobium udaipurense</name>
    <dbReference type="NCBI Taxonomy" id="1202716"/>
    <lineage>
        <taxon>Bacteria</taxon>
        <taxon>Pseudomonadati</taxon>
        <taxon>Pseudomonadota</taxon>
        <taxon>Alphaproteobacteria</taxon>
        <taxon>Hyphomicrobiales</taxon>
        <taxon>Hyphomicrobiaceae</taxon>
        <taxon>Rhodomicrobium</taxon>
    </lineage>
</organism>
<evidence type="ECO:0000256" key="1">
    <source>
        <dbReference type="SAM" id="Phobius"/>
    </source>
</evidence>
<proteinExistence type="predicted"/>
<keyword evidence="1" id="KW-0812">Transmembrane</keyword>
<dbReference type="Proteomes" id="UP000623250">
    <property type="component" value="Unassembled WGS sequence"/>
</dbReference>
<evidence type="ECO:0000313" key="2">
    <source>
        <dbReference type="EMBL" id="MBJ7543302.1"/>
    </source>
</evidence>
<keyword evidence="3" id="KW-1185">Reference proteome</keyword>